<dbReference type="Pfam" id="PF12973">
    <property type="entry name" value="Cupin_7"/>
    <property type="match status" value="1"/>
</dbReference>
<dbReference type="Proteomes" id="UP000198367">
    <property type="component" value="Chromosome"/>
</dbReference>
<dbReference type="AlphaFoldDB" id="A0A220USD0"/>
<reference evidence="2 3" key="1">
    <citation type="submission" date="2017-07" db="EMBL/GenBank/DDBJ databases">
        <title>Phenotypical and genomic characterization of a clinical isolate of Shewanella bicestrii sp. nov. producing an extended-spectrum beta-lactamase and a new oxacillinase variant.</title>
        <authorList>
            <person name="Jousset A.B."/>
            <person name="Bonnin R.A."/>
            <person name="Girlich D."/>
            <person name="Dabos L."/>
            <person name="Potron A."/>
            <person name="Dortet L."/>
            <person name="Glaser P."/>
            <person name="Naas T."/>
        </authorList>
    </citation>
    <scope>NUCLEOTIDE SEQUENCE [LARGE SCALE GENOMIC DNA]</scope>
    <source>
        <strain evidence="2 3">JAB-1</strain>
    </source>
</reference>
<dbReference type="CDD" id="cd20302">
    <property type="entry name" value="cupin_DAD"/>
    <property type="match status" value="1"/>
</dbReference>
<organism evidence="2 3">
    <name type="scientific">Shewanella bicestrii</name>
    <dbReference type="NCBI Taxonomy" id="2018305"/>
    <lineage>
        <taxon>Bacteria</taxon>
        <taxon>Pseudomonadati</taxon>
        <taxon>Pseudomonadota</taxon>
        <taxon>Gammaproteobacteria</taxon>
        <taxon>Alteromonadales</taxon>
        <taxon>Shewanellaceae</taxon>
        <taxon>Shewanella</taxon>
    </lineage>
</organism>
<keyword evidence="2" id="KW-0223">Dioxygenase</keyword>
<gene>
    <name evidence="2" type="ORF">CF168_19320</name>
</gene>
<sequence length="168" mass="18563">MALPEVINHQDFLLTLNTNEEQIIKDALPGVDVYPLFLDPENGVWVIRAKFKPGITLPKHFHTGVVHFYTLAGRWNYLEYPDQPQTAGSYLYEPGGSIHTFHCPADSEGADGVMVITGVNVNFDADGNFMFIMDAGWIEQALLAAAKAQGIKPRYIKPGALARMSDAE</sequence>
<dbReference type="KEGG" id="sbj:CF168_19320"/>
<evidence type="ECO:0000313" key="2">
    <source>
        <dbReference type="EMBL" id="ASK70846.1"/>
    </source>
</evidence>
<dbReference type="InterPro" id="IPR014710">
    <property type="entry name" value="RmlC-like_jellyroll"/>
</dbReference>
<proteinExistence type="predicted"/>
<dbReference type="RefSeq" id="WP_089068692.1">
    <property type="nucleotide sequence ID" value="NZ_CP022358.1"/>
</dbReference>
<protein>
    <submittedName>
        <fullName evidence="2">2,4'-dihydroxyacetophenone dioxygenase</fullName>
    </submittedName>
</protein>
<dbReference type="Gene3D" id="2.60.120.10">
    <property type="entry name" value="Jelly Rolls"/>
    <property type="match status" value="1"/>
</dbReference>
<dbReference type="SUPFAM" id="SSF51182">
    <property type="entry name" value="RmlC-like cupins"/>
    <property type="match status" value="1"/>
</dbReference>
<dbReference type="GO" id="GO:0051213">
    <property type="term" value="F:dioxygenase activity"/>
    <property type="evidence" value="ECO:0007669"/>
    <property type="project" value="UniProtKB-KW"/>
</dbReference>
<dbReference type="InterPro" id="IPR011051">
    <property type="entry name" value="RmlC_Cupin_sf"/>
</dbReference>
<keyword evidence="3" id="KW-1185">Reference proteome</keyword>
<evidence type="ECO:0000259" key="1">
    <source>
        <dbReference type="Pfam" id="PF12973"/>
    </source>
</evidence>
<dbReference type="InterPro" id="IPR025979">
    <property type="entry name" value="ChrR-like_cupin_dom"/>
</dbReference>
<name>A0A220USD0_9GAMM</name>
<dbReference type="GeneID" id="94726295"/>
<feature type="domain" description="ChrR-like cupin" evidence="1">
    <location>
        <begin position="27"/>
        <end position="107"/>
    </location>
</feature>
<evidence type="ECO:0000313" key="3">
    <source>
        <dbReference type="Proteomes" id="UP000198367"/>
    </source>
</evidence>
<accession>A0A220USD0</accession>
<dbReference type="EMBL" id="CP022358">
    <property type="protein sequence ID" value="ASK70846.1"/>
    <property type="molecule type" value="Genomic_DNA"/>
</dbReference>
<keyword evidence="2" id="KW-0560">Oxidoreductase</keyword>